<dbReference type="EMBL" id="VMRJ01000001">
    <property type="protein sequence ID" value="TVT42865.1"/>
    <property type="molecule type" value="Genomic_DNA"/>
</dbReference>
<sequence>MTNRELRNSLLDLLALELKPAGFVLNKAQAEFTNRLKDGWEKFQLIFLTRSEGWEINSGVLLRRNLVEEIYHKASYFEAKYHKTTPTIGIALENFYNDGNSYRLTLASETDILPSFHRLLYLFNNVAIPFFGKYSSLEELDKEVNIEIRKSIFSGPKYEGNLGIILAKLVDNPHYSKLEEKYRNYYKKLSNGFYLPEYEGVIEVLKNV</sequence>
<gene>
    <name evidence="1" type="ORF">FNT36_01875</name>
</gene>
<evidence type="ECO:0008006" key="3">
    <source>
        <dbReference type="Google" id="ProtNLM"/>
    </source>
</evidence>
<evidence type="ECO:0000313" key="2">
    <source>
        <dbReference type="Proteomes" id="UP000317624"/>
    </source>
</evidence>
<organism evidence="1 2">
    <name type="scientific">Hymenobacter setariae</name>
    <dbReference type="NCBI Taxonomy" id="2594794"/>
    <lineage>
        <taxon>Bacteria</taxon>
        <taxon>Pseudomonadati</taxon>
        <taxon>Bacteroidota</taxon>
        <taxon>Cytophagia</taxon>
        <taxon>Cytophagales</taxon>
        <taxon>Hymenobacteraceae</taxon>
        <taxon>Hymenobacter</taxon>
    </lineage>
</organism>
<reference evidence="1 2" key="1">
    <citation type="submission" date="2019-07" db="EMBL/GenBank/DDBJ databases">
        <title>Hymenobacter sp. straun FUR1 Genome sequencing and assembly.</title>
        <authorList>
            <person name="Chhetri G."/>
        </authorList>
    </citation>
    <scope>NUCLEOTIDE SEQUENCE [LARGE SCALE GENOMIC DNA]</scope>
    <source>
        <strain evidence="1 2">Fur1</strain>
    </source>
</reference>
<protein>
    <recommendedName>
        <fullName evidence="3">DUF4304 domain-containing protein</fullName>
    </recommendedName>
</protein>
<evidence type="ECO:0000313" key="1">
    <source>
        <dbReference type="EMBL" id="TVT42865.1"/>
    </source>
</evidence>
<name>A0A558C237_9BACT</name>
<dbReference type="Proteomes" id="UP000317624">
    <property type="component" value="Unassembled WGS sequence"/>
</dbReference>
<dbReference type="AlphaFoldDB" id="A0A558C237"/>
<proteinExistence type="predicted"/>
<keyword evidence="2" id="KW-1185">Reference proteome</keyword>
<accession>A0A558C237</accession>
<comment type="caution">
    <text evidence="1">The sequence shown here is derived from an EMBL/GenBank/DDBJ whole genome shotgun (WGS) entry which is preliminary data.</text>
</comment>